<organism evidence="2 3">
    <name type="scientific">Parablautia intestinalis</name>
    <dbReference type="NCBI Taxonomy" id="2320100"/>
    <lineage>
        <taxon>Bacteria</taxon>
        <taxon>Bacillati</taxon>
        <taxon>Bacillota</taxon>
        <taxon>Clostridia</taxon>
        <taxon>Lachnospirales</taxon>
        <taxon>Lachnospiraceae</taxon>
        <taxon>Parablautia</taxon>
    </lineage>
</organism>
<dbReference type="InterPro" id="IPR003615">
    <property type="entry name" value="HNH_nuc"/>
</dbReference>
<protein>
    <recommendedName>
        <fullName evidence="1">HNH nuclease domain-containing protein</fullName>
    </recommendedName>
</protein>
<accession>A0A3A9ASG9</accession>
<dbReference type="Proteomes" id="UP000280696">
    <property type="component" value="Unassembled WGS sequence"/>
</dbReference>
<feature type="domain" description="HNH nuclease" evidence="1">
    <location>
        <begin position="115"/>
        <end position="156"/>
    </location>
</feature>
<dbReference type="Pfam" id="PF13395">
    <property type="entry name" value="HNH_4"/>
    <property type="match status" value="1"/>
</dbReference>
<dbReference type="CDD" id="cd00085">
    <property type="entry name" value="HNHc"/>
    <property type="match status" value="1"/>
</dbReference>
<dbReference type="OrthoDB" id="489287at2"/>
<sequence length="252" mass="30166">MKRVKGKEWDVAESTLISKINQERRLMYYFEALNGMQTFIRFSPEWFTYIQKNQEIIRGWLQYNIIIYLQKRNPSVPGIADKLYPPKERKLEKVKKYWKLLLAIYPICEIYGNVQLSEDNISIDHFVPWSYVAHDEFWNLHPTTRSINSSKSNSLPDWNIYFPQLAKLEFLSYETMWKYDALHGEFEKCATEHLNDNSVRRKIYREGQDFTQFCGALEDILQPVYQSARNCGFENWIYKKVKDDNESNNILL</sequence>
<dbReference type="AlphaFoldDB" id="A0A3A9ASG9"/>
<proteinExistence type="predicted"/>
<dbReference type="EMBL" id="RAYQ01000001">
    <property type="protein sequence ID" value="RKI94378.1"/>
    <property type="molecule type" value="Genomic_DNA"/>
</dbReference>
<reference evidence="2 3" key="1">
    <citation type="submission" date="2018-09" db="EMBL/GenBank/DDBJ databases">
        <title>Murine metabolic-syndrome-specific gut microbial biobank.</title>
        <authorList>
            <person name="Liu C."/>
        </authorList>
    </citation>
    <scope>NUCLEOTIDE SEQUENCE [LARGE SCALE GENOMIC DNA]</scope>
    <source>
        <strain evidence="2 3">0.1xD8-82</strain>
    </source>
</reference>
<comment type="caution">
    <text evidence="2">The sequence shown here is derived from an EMBL/GenBank/DDBJ whole genome shotgun (WGS) entry which is preliminary data.</text>
</comment>
<keyword evidence="3" id="KW-1185">Reference proteome</keyword>
<gene>
    <name evidence="2" type="ORF">D7V94_02015</name>
</gene>
<evidence type="ECO:0000313" key="2">
    <source>
        <dbReference type="EMBL" id="RKI94378.1"/>
    </source>
</evidence>
<evidence type="ECO:0000313" key="3">
    <source>
        <dbReference type="Proteomes" id="UP000280696"/>
    </source>
</evidence>
<dbReference type="Gene3D" id="1.10.30.50">
    <property type="match status" value="1"/>
</dbReference>
<evidence type="ECO:0000259" key="1">
    <source>
        <dbReference type="Pfam" id="PF13395"/>
    </source>
</evidence>
<name>A0A3A9ASG9_9FIRM</name>